<proteinExistence type="predicted"/>
<dbReference type="InterPro" id="IPR002110">
    <property type="entry name" value="Ankyrin_rpt"/>
</dbReference>
<protein>
    <recommendedName>
        <fullName evidence="4">F-box domain-containing protein</fullName>
    </recommendedName>
</protein>
<dbReference type="Proteomes" id="UP001444661">
    <property type="component" value="Unassembled WGS sequence"/>
</dbReference>
<accession>A0ABR1SPF3</accession>
<dbReference type="EMBL" id="JAQQWK010000008">
    <property type="protein sequence ID" value="KAK8036208.1"/>
    <property type="molecule type" value="Genomic_DNA"/>
</dbReference>
<dbReference type="PROSITE" id="PS50088">
    <property type="entry name" value="ANK_REPEAT"/>
    <property type="match status" value="1"/>
</dbReference>
<feature type="repeat" description="ANK" evidence="1">
    <location>
        <begin position="168"/>
        <end position="200"/>
    </location>
</feature>
<gene>
    <name evidence="2" type="ORF">PG993_008822</name>
</gene>
<comment type="caution">
    <text evidence="2">The sequence shown here is derived from an EMBL/GenBank/DDBJ whole genome shotgun (WGS) entry which is preliminary data.</text>
</comment>
<keyword evidence="3" id="KW-1185">Reference proteome</keyword>
<evidence type="ECO:0000256" key="1">
    <source>
        <dbReference type="PROSITE-ProRule" id="PRU00023"/>
    </source>
</evidence>
<sequence>MARITHLPPEMLVEIEKHLSYPFSKDAIALSSTCKSFWGNLGGNKLYVRAAMGDRDRVREAQADELARREAQLMDIEEGELIETDDAGIDEETGAAMADTAGTDTVDLPEHSPNPDHPEGWPTFDQATRSCLNLAIRRCRDIEKVELIVSLYLRFVPTVFRGSWHLLEELTPIHTAIRARRFDMVQLLFKKGLAPECNDTVLGKPLLLWGTEGEESPHGNPHEGMKQAVRFRPNLFNVALGARAEDICLFLLENSYELRYGYGPPLSANKITLYLAFAQEYDMYRLLDALLDHFKKGLGLRQYQILLRRLLLAIPNEGCGYLPVRLLPRDTWQENPNFSGPWQNRPLEDGAYILDRLLERGAGNGRLQLDDPHVPLDLVLTHAVLGGSIWTATRILRHQIATGTVDVEDLMQALEDSHCHRYDSLDFFRTVWSNYKQVLYRDDLSEEENAQAIKACLSCCMGNAMAAEAKPEQPDSSYSQLKTVVKPGLFHLCCAIRSRQPAIVNEFVQVHGLDPHQEIETCSERVDWMLYKGDDRLETDFAYADTPFEVAVVDWSTPMGFSPSLSDLAIAYRLVYHGGAPKSWSERMLDNLHKVWWDYRVDDQFTYSHGRWRAHDKVRRLGREVLLLDGQETDKDKMRSALLVFFRELLDAVEEDGDEHKYFWDLMAMKSALWMRPISF</sequence>
<reference evidence="2 3" key="1">
    <citation type="submission" date="2023-01" db="EMBL/GenBank/DDBJ databases">
        <title>Analysis of 21 Apiospora genomes using comparative genomics revels a genus with tremendous synthesis potential of carbohydrate active enzymes and secondary metabolites.</title>
        <authorList>
            <person name="Sorensen T."/>
        </authorList>
    </citation>
    <scope>NUCLEOTIDE SEQUENCE [LARGE SCALE GENOMIC DNA]</scope>
    <source>
        <strain evidence="2 3">CBS 33761</strain>
    </source>
</reference>
<organism evidence="2 3">
    <name type="scientific">Apiospora rasikravindrae</name>
    <dbReference type="NCBI Taxonomy" id="990691"/>
    <lineage>
        <taxon>Eukaryota</taxon>
        <taxon>Fungi</taxon>
        <taxon>Dikarya</taxon>
        <taxon>Ascomycota</taxon>
        <taxon>Pezizomycotina</taxon>
        <taxon>Sordariomycetes</taxon>
        <taxon>Xylariomycetidae</taxon>
        <taxon>Amphisphaeriales</taxon>
        <taxon>Apiosporaceae</taxon>
        <taxon>Apiospora</taxon>
    </lineage>
</organism>
<evidence type="ECO:0000313" key="3">
    <source>
        <dbReference type="Proteomes" id="UP001444661"/>
    </source>
</evidence>
<keyword evidence="1" id="KW-0040">ANK repeat</keyword>
<evidence type="ECO:0008006" key="4">
    <source>
        <dbReference type="Google" id="ProtNLM"/>
    </source>
</evidence>
<name>A0ABR1SPF3_9PEZI</name>
<evidence type="ECO:0000313" key="2">
    <source>
        <dbReference type="EMBL" id="KAK8036208.1"/>
    </source>
</evidence>